<dbReference type="EMBL" id="JADFFM010000001">
    <property type="protein sequence ID" value="MBE9665353.1"/>
    <property type="molecule type" value="Genomic_DNA"/>
</dbReference>
<reference evidence="2 3" key="1">
    <citation type="submission" date="2020-10" db="EMBL/GenBank/DDBJ databases">
        <title>Mucilaginibacter mali sp. nov., isolated from rhizosphere soil of apple orchard.</title>
        <authorList>
            <person name="Lee J.-S."/>
            <person name="Kim H.S."/>
            <person name="Kim J.-S."/>
        </authorList>
    </citation>
    <scope>NUCLEOTIDE SEQUENCE [LARGE SCALE GENOMIC DNA]</scope>
    <source>
        <strain evidence="2 3">KCTC 23157</strain>
    </source>
</reference>
<evidence type="ECO:0000313" key="3">
    <source>
        <dbReference type="Proteomes" id="UP000632774"/>
    </source>
</evidence>
<feature type="transmembrane region" description="Helical" evidence="1">
    <location>
        <begin position="27"/>
        <end position="45"/>
    </location>
</feature>
<keyword evidence="3" id="KW-1185">Reference proteome</keyword>
<feature type="transmembrane region" description="Helical" evidence="1">
    <location>
        <begin position="182"/>
        <end position="203"/>
    </location>
</feature>
<feature type="transmembrane region" description="Helical" evidence="1">
    <location>
        <begin position="119"/>
        <end position="141"/>
    </location>
</feature>
<evidence type="ECO:0008006" key="4">
    <source>
        <dbReference type="Google" id="ProtNLM"/>
    </source>
</evidence>
<dbReference type="RefSeq" id="WP_194104750.1">
    <property type="nucleotide sequence ID" value="NZ_JADFFM010000001.1"/>
</dbReference>
<dbReference type="PANTHER" id="PTHR42709:SF10">
    <property type="entry name" value="SNARE ASSOCIATED GOLGI PROTEIN"/>
    <property type="match status" value="1"/>
</dbReference>
<dbReference type="InterPro" id="IPR051311">
    <property type="entry name" value="DedA_domain"/>
</dbReference>
<keyword evidence="1" id="KW-0472">Membrane</keyword>
<organism evidence="2 3">
    <name type="scientific">Mucilaginibacter boryungensis</name>
    <dbReference type="NCBI Taxonomy" id="768480"/>
    <lineage>
        <taxon>Bacteria</taxon>
        <taxon>Pseudomonadati</taxon>
        <taxon>Bacteroidota</taxon>
        <taxon>Sphingobacteriia</taxon>
        <taxon>Sphingobacteriales</taxon>
        <taxon>Sphingobacteriaceae</taxon>
        <taxon>Mucilaginibacter</taxon>
    </lineage>
</organism>
<gene>
    <name evidence="2" type="ORF">IRJ18_03195</name>
</gene>
<dbReference type="Proteomes" id="UP000632774">
    <property type="component" value="Unassembled WGS sequence"/>
</dbReference>
<sequence length="245" mass="27845">MIQIIRLPVVVCIFNLRISNVDFFNMWWQYLLVFIGSFLFDVVPFPFPPAFTIMVFLQIAYGLNIWWVIIIGVMGSIAGRYVLTLYIPFLANRIFRKSKNEDVQFLGDQIKARGWKGQIAILAYTLLPLPTTPLFLASGMARINAAYIMPIFFVGKFTSDAITVNLGKYVSENTQNIFAEGFSWKSVSSLIIGLIFLSAILFIDWRSIIQKKKLVVDFMIWKNKHSGNGANEINKKAPGSHARGF</sequence>
<keyword evidence="1" id="KW-0812">Transmembrane</keyword>
<name>A0ABR9XE74_9SPHI</name>
<protein>
    <recommendedName>
        <fullName evidence="4">Membrane protein DedA with SNARE-associated domain</fullName>
    </recommendedName>
</protein>
<dbReference type="PANTHER" id="PTHR42709">
    <property type="entry name" value="ALKALINE PHOSPHATASE LIKE PROTEIN"/>
    <property type="match status" value="1"/>
</dbReference>
<proteinExistence type="predicted"/>
<feature type="transmembrane region" description="Helical" evidence="1">
    <location>
        <begin position="65"/>
        <end position="89"/>
    </location>
</feature>
<accession>A0ABR9XE74</accession>
<evidence type="ECO:0000256" key="1">
    <source>
        <dbReference type="SAM" id="Phobius"/>
    </source>
</evidence>
<evidence type="ECO:0000313" key="2">
    <source>
        <dbReference type="EMBL" id="MBE9665353.1"/>
    </source>
</evidence>
<comment type="caution">
    <text evidence="2">The sequence shown here is derived from an EMBL/GenBank/DDBJ whole genome shotgun (WGS) entry which is preliminary data.</text>
</comment>
<keyword evidence="1" id="KW-1133">Transmembrane helix</keyword>